<evidence type="ECO:0000256" key="1">
    <source>
        <dbReference type="ARBA" id="ARBA00005254"/>
    </source>
</evidence>
<dbReference type="SUPFAM" id="SSF54637">
    <property type="entry name" value="Thioesterase/thiol ester dehydrase-isomerase"/>
    <property type="match status" value="2"/>
</dbReference>
<evidence type="ECO:0000256" key="2">
    <source>
        <dbReference type="SAM" id="MobiDB-lite"/>
    </source>
</evidence>
<dbReference type="InterPro" id="IPR002539">
    <property type="entry name" value="MaoC-like_dom"/>
</dbReference>
<dbReference type="InterPro" id="IPR003965">
    <property type="entry name" value="Fatty_acid_synthase"/>
</dbReference>
<comment type="similarity">
    <text evidence="1">Belongs to the enoyl-CoA hydratase/isomerase family.</text>
</comment>
<dbReference type="OrthoDB" id="9774179at2"/>
<dbReference type="GO" id="GO:0005835">
    <property type="term" value="C:fatty acid synthase complex"/>
    <property type="evidence" value="ECO:0007669"/>
    <property type="project" value="InterPro"/>
</dbReference>
<dbReference type="InterPro" id="IPR029069">
    <property type="entry name" value="HotDog_dom_sf"/>
</dbReference>
<feature type="region of interest" description="Disordered" evidence="2">
    <location>
        <begin position="152"/>
        <end position="175"/>
    </location>
</feature>
<dbReference type="RefSeq" id="WP_085156930.1">
    <property type="nucleotide sequence ID" value="NZ_AP022612.1"/>
</dbReference>
<dbReference type="AlphaFoldDB" id="A0A7I7Y2E1"/>
<accession>A0A7I7Y2E1</accession>
<evidence type="ECO:0000313" key="4">
    <source>
        <dbReference type="Proteomes" id="UP000466931"/>
    </source>
</evidence>
<dbReference type="Pfam" id="PF01575">
    <property type="entry name" value="MaoC_dehydratas"/>
    <property type="match status" value="1"/>
</dbReference>
<dbReference type="GO" id="GO:0006633">
    <property type="term" value="P:fatty acid biosynthetic process"/>
    <property type="evidence" value="ECO:0007669"/>
    <property type="project" value="InterPro"/>
</dbReference>
<dbReference type="Gene3D" id="3.10.129.10">
    <property type="entry name" value="Hotdog Thioesterase"/>
    <property type="match status" value="1"/>
</dbReference>
<dbReference type="PRINTS" id="PR01483">
    <property type="entry name" value="FASYNTHASE"/>
</dbReference>
<dbReference type="EMBL" id="AP022612">
    <property type="protein sequence ID" value="BBZ35835.1"/>
    <property type="molecule type" value="Genomic_DNA"/>
</dbReference>
<reference evidence="3" key="2">
    <citation type="submission" date="2020-02" db="EMBL/GenBank/DDBJ databases">
        <authorList>
            <person name="Matsumoto Y."/>
            <person name="Motooka D."/>
            <person name="Nakamura S."/>
        </authorList>
    </citation>
    <scope>NUCLEOTIDE SEQUENCE</scope>
    <source>
        <strain evidence="3">JCM 13671</strain>
    </source>
</reference>
<organism evidence="3 4">
    <name type="scientific">Mycolicibacterium confluentis</name>
    <dbReference type="NCBI Taxonomy" id="28047"/>
    <lineage>
        <taxon>Bacteria</taxon>
        <taxon>Bacillati</taxon>
        <taxon>Actinomycetota</taxon>
        <taxon>Actinomycetes</taxon>
        <taxon>Mycobacteriales</taxon>
        <taxon>Mycobacteriaceae</taxon>
        <taxon>Mycolicibacterium</taxon>
    </lineage>
</organism>
<evidence type="ECO:0000313" key="3">
    <source>
        <dbReference type="EMBL" id="BBZ35835.1"/>
    </source>
</evidence>
<reference evidence="3" key="1">
    <citation type="journal article" date="2019" name="Emerg. Microbes Infect.">
        <title>Comprehensive subspecies identification of 175 nontuberculous mycobacteria species based on 7547 genomic profiles.</title>
        <authorList>
            <person name="Matsumoto Y."/>
            <person name="Kinjo T."/>
            <person name="Motooka D."/>
            <person name="Nabeya D."/>
            <person name="Jung N."/>
            <person name="Uechi K."/>
            <person name="Horii T."/>
            <person name="Iida T."/>
            <person name="Fujita J."/>
            <person name="Nakamura S."/>
        </authorList>
    </citation>
    <scope>NUCLEOTIDE SEQUENCE [LARGE SCALE GENOMIC DNA]</scope>
    <source>
        <strain evidence="3">JCM 13671</strain>
    </source>
</reference>
<feature type="compositionally biased region" description="Pro residues" evidence="2">
    <location>
        <begin position="162"/>
        <end position="174"/>
    </location>
</feature>
<keyword evidence="4" id="KW-1185">Reference proteome</keyword>
<protein>
    <submittedName>
        <fullName evidence="3">Dehydratase</fullName>
    </submittedName>
</protein>
<proteinExistence type="inferred from homology"/>
<sequence>MAGAQQPGGLTNMLRAAAGALPFISRGDTLPDRTLTVSELPIDRANVAAYAAVTGLRYGDTVPVTYPFVLAFPTVMALITNFDFPFAAMGSVHVENHITAHRPIAVTDVVSVKVHAENMREHRKGLLVDVLTEVSVGNDVAWEQVTTFLHQQRTSLSDEPKPPPQKQPKLPPPDSILRITGGQIRKYASVGGDHNPIHTSSVGAKLFGFPTAIAHGMFSAAAVLANIEGQLPDALRYSVKFGKPILLPASAGLYIDRVADGWDLSLRNLQKGYPHLTGEVRAL</sequence>
<gene>
    <name evidence="3" type="primary">htdX</name>
    <name evidence="3" type="ORF">MCNF_44400</name>
</gene>
<name>A0A7I7Y2E1_9MYCO</name>
<dbReference type="PANTHER" id="PTHR43841:SF1">
    <property type="entry name" value="3-HYDROXYACYL-THIOESTER DEHYDRATASE X"/>
    <property type="match status" value="1"/>
</dbReference>
<dbReference type="Proteomes" id="UP000466931">
    <property type="component" value="Chromosome"/>
</dbReference>
<dbReference type="PANTHER" id="PTHR43841">
    <property type="entry name" value="3-HYDROXYACYL-THIOESTER DEHYDRATASE HTDX-RELATED"/>
    <property type="match status" value="1"/>
</dbReference>
<dbReference type="GO" id="GO:0004312">
    <property type="term" value="F:fatty acid synthase activity"/>
    <property type="evidence" value="ECO:0007669"/>
    <property type="project" value="InterPro"/>
</dbReference>